<keyword evidence="2" id="KW-1185">Reference proteome</keyword>
<sequence length="73" mass="7917">MDPAITAGMLIPVMVYLAFRSKAHIHVELFVKVVNRHHVGEQPAESGRETAMQNLGELADMTSNALPSGTNES</sequence>
<evidence type="ECO:0000313" key="2">
    <source>
        <dbReference type="Proteomes" id="UP001551695"/>
    </source>
</evidence>
<organism evidence="1 2">
    <name type="scientific">Nocardia aurea</name>
    <dbReference type="NCBI Taxonomy" id="2144174"/>
    <lineage>
        <taxon>Bacteria</taxon>
        <taxon>Bacillati</taxon>
        <taxon>Actinomycetota</taxon>
        <taxon>Actinomycetes</taxon>
        <taxon>Mycobacteriales</taxon>
        <taxon>Nocardiaceae</taxon>
        <taxon>Nocardia</taxon>
    </lineage>
</organism>
<name>A0ABV3FY97_9NOCA</name>
<gene>
    <name evidence="1" type="ORF">AB0I48_22795</name>
</gene>
<evidence type="ECO:0000313" key="1">
    <source>
        <dbReference type="EMBL" id="MEV0710397.1"/>
    </source>
</evidence>
<proteinExistence type="predicted"/>
<dbReference type="RefSeq" id="WP_357786273.1">
    <property type="nucleotide sequence ID" value="NZ_JBFAKC010000010.1"/>
</dbReference>
<dbReference type="EMBL" id="JBFAKC010000010">
    <property type="protein sequence ID" value="MEV0710397.1"/>
    <property type="molecule type" value="Genomic_DNA"/>
</dbReference>
<protein>
    <submittedName>
        <fullName evidence="1">Uncharacterized protein</fullName>
    </submittedName>
</protein>
<dbReference type="Proteomes" id="UP001551695">
    <property type="component" value="Unassembled WGS sequence"/>
</dbReference>
<accession>A0ABV3FY97</accession>
<reference evidence="1 2" key="1">
    <citation type="submission" date="2024-06" db="EMBL/GenBank/DDBJ databases">
        <title>The Natural Products Discovery Center: Release of the First 8490 Sequenced Strains for Exploring Actinobacteria Biosynthetic Diversity.</title>
        <authorList>
            <person name="Kalkreuter E."/>
            <person name="Kautsar S.A."/>
            <person name="Yang D."/>
            <person name="Bader C.D."/>
            <person name="Teijaro C.N."/>
            <person name="Fluegel L."/>
            <person name="Davis C.M."/>
            <person name="Simpson J.R."/>
            <person name="Lauterbach L."/>
            <person name="Steele A.D."/>
            <person name="Gui C."/>
            <person name="Meng S."/>
            <person name="Li G."/>
            <person name="Viehrig K."/>
            <person name="Ye F."/>
            <person name="Su P."/>
            <person name="Kiefer A.F."/>
            <person name="Nichols A."/>
            <person name="Cepeda A.J."/>
            <person name="Yan W."/>
            <person name="Fan B."/>
            <person name="Jiang Y."/>
            <person name="Adhikari A."/>
            <person name="Zheng C.-J."/>
            <person name="Schuster L."/>
            <person name="Cowan T.M."/>
            <person name="Smanski M.J."/>
            <person name="Chevrette M.G."/>
            <person name="De Carvalho L.P.S."/>
            <person name="Shen B."/>
        </authorList>
    </citation>
    <scope>NUCLEOTIDE SEQUENCE [LARGE SCALE GENOMIC DNA]</scope>
    <source>
        <strain evidence="1 2">NPDC050403</strain>
    </source>
</reference>
<comment type="caution">
    <text evidence="1">The sequence shown here is derived from an EMBL/GenBank/DDBJ whole genome shotgun (WGS) entry which is preliminary data.</text>
</comment>